<dbReference type="Gene3D" id="3.20.20.60">
    <property type="entry name" value="Phosphoenolpyruvate-binding domains"/>
    <property type="match status" value="1"/>
</dbReference>
<dbReference type="NCBIfam" id="NF004978">
    <property type="entry name" value="PRK06354.1"/>
    <property type="match status" value="1"/>
</dbReference>
<evidence type="ECO:0000256" key="12">
    <source>
        <dbReference type="NCBIfam" id="TIGR01064"/>
    </source>
</evidence>
<dbReference type="InterPro" id="IPR040442">
    <property type="entry name" value="Pyrv_kinase-like_dom_sf"/>
</dbReference>
<dbReference type="SUPFAM" id="SSF51621">
    <property type="entry name" value="Phosphoenolpyruvate/pyruvate domain"/>
    <property type="match status" value="1"/>
</dbReference>
<proteinExistence type="inferred from homology"/>
<dbReference type="InterPro" id="IPR011037">
    <property type="entry name" value="Pyrv_Knase-like_insert_dom_sf"/>
</dbReference>
<keyword evidence="7 13" id="KW-0418">Kinase</keyword>
<evidence type="ECO:0000313" key="17">
    <source>
        <dbReference type="Proteomes" id="UP001460888"/>
    </source>
</evidence>
<dbReference type="InterPro" id="IPR015813">
    <property type="entry name" value="Pyrv/PenolPyrv_kinase-like_dom"/>
</dbReference>
<dbReference type="Pfam" id="PF00224">
    <property type="entry name" value="PK"/>
    <property type="match status" value="1"/>
</dbReference>
<accession>A0ABV2AYB1</accession>
<evidence type="ECO:0000256" key="7">
    <source>
        <dbReference type="ARBA" id="ARBA00022777"/>
    </source>
</evidence>
<keyword evidence="6" id="KW-0547">Nucleotide-binding</keyword>
<comment type="caution">
    <text evidence="16">The sequence shown here is derived from an EMBL/GenBank/DDBJ whole genome shotgun (WGS) entry which is preliminary data.</text>
</comment>
<organism evidence="16 17">
    <name type="scientific">Salinisphaera dokdonensis CL-ES53</name>
    <dbReference type="NCBI Taxonomy" id="1304272"/>
    <lineage>
        <taxon>Bacteria</taxon>
        <taxon>Pseudomonadati</taxon>
        <taxon>Pseudomonadota</taxon>
        <taxon>Gammaproteobacteria</taxon>
        <taxon>Salinisphaerales</taxon>
        <taxon>Salinisphaeraceae</taxon>
        <taxon>Salinisphaera</taxon>
    </lineage>
</organism>
<evidence type="ECO:0000256" key="13">
    <source>
        <dbReference type="RuleBase" id="RU000504"/>
    </source>
</evidence>
<sequence>MKRKTKIVATLGPASDSPEVLSRLLSAGVNVVRINFSHGSADDHRGRVARVRATASELGLPVAVLADLQGPKIRIESFVDDAVELEAGQRFTLDTQLAADAGTREQVAIHYPPLLDDVKPGGQLLINDGAISLAVDEVDDHRIVCTVEVGGKLSGRKGVNLRGGGLSAGGLTEKDFGDIRVAAELEADYLAVSFVRSASDMHEARRLLTEAGGKARLCAKIERAEAITALDEIIEASDAVMVARGDLGVEIGDPELPGVQKRIIAQAREMNRLVITATQMMESMIENPIPTRAEVLDVANATLDGTDAVMLSAETAVGRYPVQTVAAMGNICIGAEREATADRPISGLAAHFERTDEAIAMATMYTARHMHADAIIALTESGTTALLMSRQDTHIPIYALTQYPASERYLALCRNVFPVAFSPSELNGVVPVEEAVACLKTRGDLEKGDRALLTKGDFTGPGGTNAMKIITVD</sequence>
<evidence type="ECO:0000256" key="10">
    <source>
        <dbReference type="ARBA" id="ARBA00023152"/>
    </source>
</evidence>
<dbReference type="Pfam" id="PF02887">
    <property type="entry name" value="PK_C"/>
    <property type="match status" value="1"/>
</dbReference>
<evidence type="ECO:0000256" key="8">
    <source>
        <dbReference type="ARBA" id="ARBA00022840"/>
    </source>
</evidence>
<evidence type="ECO:0000256" key="1">
    <source>
        <dbReference type="ARBA" id="ARBA00004997"/>
    </source>
</evidence>
<dbReference type="Gene3D" id="2.40.33.10">
    <property type="entry name" value="PK beta-barrel domain-like"/>
    <property type="match status" value="1"/>
</dbReference>
<keyword evidence="9 13" id="KW-0460">Magnesium</keyword>
<evidence type="ECO:0000256" key="2">
    <source>
        <dbReference type="ARBA" id="ARBA00008663"/>
    </source>
</evidence>
<dbReference type="InterPro" id="IPR036918">
    <property type="entry name" value="Pyrv_Knase_C_sf"/>
</dbReference>
<evidence type="ECO:0000259" key="15">
    <source>
        <dbReference type="Pfam" id="PF02887"/>
    </source>
</evidence>
<evidence type="ECO:0000256" key="11">
    <source>
        <dbReference type="ARBA" id="ARBA00023317"/>
    </source>
</evidence>
<keyword evidence="17" id="KW-1185">Reference proteome</keyword>
<dbReference type="NCBIfam" id="TIGR01064">
    <property type="entry name" value="pyruv_kin"/>
    <property type="match status" value="1"/>
</dbReference>
<keyword evidence="11 16" id="KW-0670">Pyruvate</keyword>
<dbReference type="SUPFAM" id="SSF52935">
    <property type="entry name" value="PK C-terminal domain-like"/>
    <property type="match status" value="1"/>
</dbReference>
<comment type="catalytic activity">
    <reaction evidence="13">
        <text>pyruvate + ATP = phosphoenolpyruvate + ADP + H(+)</text>
        <dbReference type="Rhea" id="RHEA:18157"/>
        <dbReference type="ChEBI" id="CHEBI:15361"/>
        <dbReference type="ChEBI" id="CHEBI:15378"/>
        <dbReference type="ChEBI" id="CHEBI:30616"/>
        <dbReference type="ChEBI" id="CHEBI:58702"/>
        <dbReference type="ChEBI" id="CHEBI:456216"/>
        <dbReference type="EC" id="2.7.1.40"/>
    </reaction>
</comment>
<reference evidence="16 17" key="1">
    <citation type="submission" date="2013-03" db="EMBL/GenBank/DDBJ databases">
        <title>Salinisphaera dokdonensis CL-ES53 Genome Sequencing.</title>
        <authorList>
            <person name="Li C."/>
            <person name="Lai Q."/>
            <person name="Shao Z."/>
        </authorList>
    </citation>
    <scope>NUCLEOTIDE SEQUENCE [LARGE SCALE GENOMIC DNA]</scope>
    <source>
        <strain evidence="16 17">CL-ES53</strain>
    </source>
</reference>
<evidence type="ECO:0000256" key="4">
    <source>
        <dbReference type="ARBA" id="ARBA00022679"/>
    </source>
</evidence>
<dbReference type="InterPro" id="IPR015795">
    <property type="entry name" value="Pyrv_Knase_C"/>
</dbReference>
<comment type="similarity">
    <text evidence="2 13">Belongs to the pyruvate kinase family.</text>
</comment>
<name>A0ABV2AYB1_9GAMM</name>
<keyword evidence="8" id="KW-0067">ATP-binding</keyword>
<feature type="domain" description="Pyruvate kinase barrel" evidence="14">
    <location>
        <begin position="3"/>
        <end position="325"/>
    </location>
</feature>
<comment type="pathway">
    <text evidence="1 13">Carbohydrate degradation; glycolysis; pyruvate from D-glyceraldehyde 3-phosphate: step 5/5.</text>
</comment>
<dbReference type="PANTHER" id="PTHR11817">
    <property type="entry name" value="PYRUVATE KINASE"/>
    <property type="match status" value="1"/>
</dbReference>
<dbReference type="GO" id="GO:0016301">
    <property type="term" value="F:kinase activity"/>
    <property type="evidence" value="ECO:0007669"/>
    <property type="project" value="UniProtKB-KW"/>
</dbReference>
<evidence type="ECO:0000256" key="3">
    <source>
        <dbReference type="ARBA" id="ARBA00012142"/>
    </source>
</evidence>
<dbReference type="EMBL" id="APND01000001">
    <property type="protein sequence ID" value="MES1928607.1"/>
    <property type="molecule type" value="Genomic_DNA"/>
</dbReference>
<dbReference type="NCBIfam" id="NF004491">
    <property type="entry name" value="PRK05826.1"/>
    <property type="match status" value="1"/>
</dbReference>
<dbReference type="InterPro" id="IPR001697">
    <property type="entry name" value="Pyr_Knase"/>
</dbReference>
<feature type="domain" description="Pyruvate kinase C-terminal" evidence="15">
    <location>
        <begin position="357"/>
        <end position="470"/>
    </location>
</feature>
<dbReference type="InterPro" id="IPR015806">
    <property type="entry name" value="Pyrv_Knase_insert_dom_sf"/>
</dbReference>
<dbReference type="RefSeq" id="WP_353109781.1">
    <property type="nucleotide sequence ID" value="NZ_APND01000001.1"/>
</dbReference>
<evidence type="ECO:0000256" key="5">
    <source>
        <dbReference type="ARBA" id="ARBA00022723"/>
    </source>
</evidence>
<dbReference type="Proteomes" id="UP001460888">
    <property type="component" value="Unassembled WGS sequence"/>
</dbReference>
<evidence type="ECO:0000313" key="16">
    <source>
        <dbReference type="EMBL" id="MES1928607.1"/>
    </source>
</evidence>
<keyword evidence="4 13" id="KW-0808">Transferase</keyword>
<protein>
    <recommendedName>
        <fullName evidence="3 12">Pyruvate kinase</fullName>
        <ecNumber evidence="3 12">2.7.1.40</ecNumber>
    </recommendedName>
</protein>
<dbReference type="EC" id="2.7.1.40" evidence="3 12"/>
<dbReference type="SUPFAM" id="SSF50800">
    <property type="entry name" value="PK beta-barrel domain-like"/>
    <property type="match status" value="1"/>
</dbReference>
<gene>
    <name evidence="16" type="ORF">SADO_05090</name>
</gene>
<dbReference type="PRINTS" id="PR01050">
    <property type="entry name" value="PYRUVTKNASE"/>
</dbReference>
<keyword evidence="10 13" id="KW-0324">Glycolysis</keyword>
<evidence type="ECO:0000259" key="14">
    <source>
        <dbReference type="Pfam" id="PF00224"/>
    </source>
</evidence>
<dbReference type="Gene3D" id="3.40.1380.20">
    <property type="entry name" value="Pyruvate kinase, C-terminal domain"/>
    <property type="match status" value="1"/>
</dbReference>
<evidence type="ECO:0000256" key="6">
    <source>
        <dbReference type="ARBA" id="ARBA00022741"/>
    </source>
</evidence>
<keyword evidence="5" id="KW-0479">Metal-binding</keyword>
<evidence type="ECO:0000256" key="9">
    <source>
        <dbReference type="ARBA" id="ARBA00022842"/>
    </source>
</evidence>
<dbReference type="InterPro" id="IPR015793">
    <property type="entry name" value="Pyrv_Knase_brl"/>
</dbReference>